<dbReference type="AlphaFoldDB" id="A0A9D3MCM4"/>
<dbReference type="EMBL" id="JAFIRN010000006">
    <property type="protein sequence ID" value="KAG5846542.1"/>
    <property type="molecule type" value="Genomic_DNA"/>
</dbReference>
<dbReference type="InterPro" id="IPR051587">
    <property type="entry name" value="Adhesion_GPCR"/>
</dbReference>
<evidence type="ECO:0000256" key="5">
    <source>
        <dbReference type="ARBA" id="ARBA00022729"/>
    </source>
</evidence>
<dbReference type="Gene3D" id="2.60.220.50">
    <property type="match status" value="1"/>
</dbReference>
<dbReference type="CDD" id="cd15932">
    <property type="entry name" value="7tmB2_GPR116-like_Adhesion_VI"/>
    <property type="match status" value="1"/>
</dbReference>
<feature type="compositionally biased region" description="Low complexity" evidence="11">
    <location>
        <begin position="221"/>
        <end position="262"/>
    </location>
</feature>
<evidence type="ECO:0000256" key="7">
    <source>
        <dbReference type="ARBA" id="ARBA00023136"/>
    </source>
</evidence>
<comment type="similarity">
    <text evidence="2">Belongs to the G-protein coupled receptor 2 family. Adhesion G-protein coupled receptor (ADGR) subfamily.</text>
</comment>
<dbReference type="PANTHER" id="PTHR45813">
    <property type="entry name" value="IG-LIKE DOMAIN-CONTAINING PROTEIN"/>
    <property type="match status" value="1"/>
</dbReference>
<keyword evidence="7 12" id="KW-0472">Membrane</keyword>
<dbReference type="SUPFAM" id="SSF48726">
    <property type="entry name" value="Immunoglobulin"/>
    <property type="match status" value="1"/>
</dbReference>
<comment type="subcellular location">
    <subcellularLocation>
        <location evidence="1">Cell membrane</location>
        <topology evidence="1">Multi-pass membrane protein</topology>
    </subcellularLocation>
</comment>
<evidence type="ECO:0000259" key="16">
    <source>
        <dbReference type="PROSITE" id="PS50835"/>
    </source>
</evidence>
<dbReference type="GO" id="GO:0007166">
    <property type="term" value="P:cell surface receptor signaling pathway"/>
    <property type="evidence" value="ECO:0007669"/>
    <property type="project" value="InterPro"/>
</dbReference>
<keyword evidence="9" id="KW-0325">Glycoprotein</keyword>
<feature type="transmembrane region" description="Helical" evidence="12">
    <location>
        <begin position="1035"/>
        <end position="1055"/>
    </location>
</feature>
<dbReference type="Gene3D" id="1.20.1070.10">
    <property type="entry name" value="Rhodopsin 7-helix transmembrane proteins"/>
    <property type="match status" value="1"/>
</dbReference>
<sequence length="1278" mass="140191">MKGSTDLRYGNIKNTLRGFEDYIIEIELSVSSISVVEELKTVLNSVGFPLRIEGAVNITDVNISTVCSPVDSGFQCKCEEEFSWSLESCRKYSNCSAITANTCGCINAIPPNGPFCELNPAPQLTPVEYIIEIEVNVSDIAVVNQLKSLLDSINFPFQLDHMIEITAVNLTTVCSKCGCVNAITPDGTFCPPVTTPSPTLPTNTTPSLNVSTTQEPNTTASFNESTTQESNTTSSFNESTTQEPNTTSSSNVSTTQQPNTTSLSNVSTTQEPNTTSSSNVSTTQQPNTTTSSNVSTTREPKKPEPKTPFTTPEKPEPKTPFTTPEKPEPNTPSATLAVTSGMLTTATAKTAKFGLQMSFRIVDRTFDDSLSDTSSQEYMKLEIIVRNAIDKNYMKTVEEYIGVSDIRFSNGSVITKYTVRTNKVSSSDIEKANQAIVETLQHQSYNVDPKSFTAALIEDTFAGLPPVFAGDDMSLRCDPQVDTLGNPVTWRVKGQNVTNNSKYIINKEQSSLTVKNLVRSESGIYKCSVNTGVVEFIRSQDITVLPAPTVFVEKQVINSHCNTAVKLTCCGQARNFLLEWIDKQSGKTLSSQGFSEDNCTTMDRRCQNVETRVFICKMTFRSKAFTQEATLRFFEDGVIFSCDDGVYGLGRENDIAVVGCSRGAEGSRAARCERGKWTFVNNTCLSPEIKELQFKSLVLDQEGVDAFVQELRNITSLSKDEVAISTANILTVVNILNNVINVINGNDVSSTVVENFLQTVDILVSTETEGTWSLLNEGNSTNRTGSDLLNSVEEIAKVIRNTSVSITTSTMQLNKTIFFDEFNISFLNSTDEIIVFGSMPSFQTEITTVHFRTLDIVLPPRNLTSSNNTINSAVLLAYTNSTITNITLTFQIRNTTLGNPQCVFWNFTETAWDSSGCEVKNVGNENITCVCNHLTSFSILMSPFIPEAIRLLLDFITYIGVGISMGSLVLCLIIEAIVWTAVTRNNISYMRHVTIVNIAVSLLIANIWFIIGAAISDIDEKTPVGPCSAATFFIHFFYLALFFWMLISGVLLFYHMVMVFSHMSKRVMMAISFTVGYGAPLIIAVVTVAVTAPQNGYFRQDDACWLNWFQTKALLAFVIPALAIVAINFIILIVVLYKLIRRGVGENQTDERNALVVIARCVAVLTPFFGLTWGFGIGVMVAPESVGLHIVFAVLNSLQGFFVLVFGTLLDSRIRAALAGRFSFIHTSSNRTRSTSGGPSSSSGLGLFRRRRRRDTYHVSEVASSSQSTAASESFLNT</sequence>
<evidence type="ECO:0008006" key="19">
    <source>
        <dbReference type="Google" id="ProtNLM"/>
    </source>
</evidence>
<dbReference type="InterPro" id="IPR057244">
    <property type="entry name" value="GAIN_B"/>
</dbReference>
<keyword evidence="3" id="KW-1003">Cell membrane</keyword>
<dbReference type="Pfam" id="PF16489">
    <property type="entry name" value="GAIN"/>
    <property type="match status" value="1"/>
</dbReference>
<accession>A0A9D3MCM4</accession>
<dbReference type="InterPro" id="IPR036364">
    <property type="entry name" value="SEA_dom_sf"/>
</dbReference>
<protein>
    <recommendedName>
        <fullName evidence="19">Adhesion G protein-coupled receptor F5-like</fullName>
    </recommendedName>
</protein>
<dbReference type="InterPro" id="IPR057400">
    <property type="entry name" value="ADGRF3/5_N"/>
</dbReference>
<feature type="transmembrane region" description="Helical" evidence="12">
    <location>
        <begin position="1113"/>
        <end position="1137"/>
    </location>
</feature>
<feature type="transmembrane region" description="Helical" evidence="12">
    <location>
        <begin position="994"/>
        <end position="1015"/>
    </location>
</feature>
<dbReference type="Pfam" id="PF00002">
    <property type="entry name" value="7tm_2"/>
    <property type="match status" value="1"/>
</dbReference>
<dbReference type="PRINTS" id="PR00249">
    <property type="entry name" value="GPCRSECRETIN"/>
</dbReference>
<feature type="domain" description="SEA" evidence="13">
    <location>
        <begin position="351"/>
        <end position="459"/>
    </location>
</feature>
<feature type="region of interest" description="Disordered" evidence="11">
    <location>
        <begin position="198"/>
        <end position="335"/>
    </location>
</feature>
<dbReference type="PROSITE" id="PS50261">
    <property type="entry name" value="G_PROTEIN_RECEP_F2_4"/>
    <property type="match status" value="1"/>
</dbReference>
<dbReference type="Pfam" id="PF01825">
    <property type="entry name" value="GPS"/>
    <property type="match status" value="1"/>
</dbReference>
<feature type="transmembrane region" description="Helical" evidence="12">
    <location>
        <begin position="955"/>
        <end position="982"/>
    </location>
</feature>
<evidence type="ECO:0000256" key="2">
    <source>
        <dbReference type="ARBA" id="ARBA00007343"/>
    </source>
</evidence>
<keyword evidence="10" id="KW-0393">Immunoglobulin domain</keyword>
<feature type="domain" description="Ig-like" evidence="16">
    <location>
        <begin position="449"/>
        <end position="543"/>
    </location>
</feature>
<dbReference type="InterPro" id="IPR036179">
    <property type="entry name" value="Ig-like_dom_sf"/>
</dbReference>
<dbReference type="FunFam" id="1.20.1070.10:FF:000058">
    <property type="entry name" value="Adhesion G protein-coupled receptor F5"/>
    <property type="match status" value="1"/>
</dbReference>
<gene>
    <name evidence="17" type="ORF">ANANG_G00116100</name>
</gene>
<keyword evidence="8" id="KW-1015">Disulfide bond</keyword>
<dbReference type="PROSITE" id="PS50024">
    <property type="entry name" value="SEA"/>
    <property type="match status" value="1"/>
</dbReference>
<dbReference type="PRINTS" id="PR01695">
    <property type="entry name" value="IGHEPTARCPTR"/>
</dbReference>
<evidence type="ECO:0000313" key="18">
    <source>
        <dbReference type="Proteomes" id="UP001044222"/>
    </source>
</evidence>
<feature type="transmembrane region" description="Helical" evidence="12">
    <location>
        <begin position="1067"/>
        <end position="1093"/>
    </location>
</feature>
<dbReference type="InterPro" id="IPR046338">
    <property type="entry name" value="GAIN_dom_sf"/>
</dbReference>
<evidence type="ECO:0000259" key="14">
    <source>
        <dbReference type="PROSITE" id="PS50221"/>
    </source>
</evidence>
<evidence type="ECO:0000256" key="8">
    <source>
        <dbReference type="ARBA" id="ARBA00023157"/>
    </source>
</evidence>
<dbReference type="InterPro" id="IPR007110">
    <property type="entry name" value="Ig-like_dom"/>
</dbReference>
<dbReference type="GO" id="GO:0007189">
    <property type="term" value="P:adenylate cyclase-activating G protein-coupled receptor signaling pathway"/>
    <property type="evidence" value="ECO:0007669"/>
    <property type="project" value="TreeGrafter"/>
</dbReference>
<keyword evidence="6 12" id="KW-1133">Transmembrane helix</keyword>
<dbReference type="InterPro" id="IPR000203">
    <property type="entry name" value="GPS"/>
</dbReference>
<dbReference type="Pfam" id="PF01390">
    <property type="entry name" value="SEA"/>
    <property type="match status" value="1"/>
</dbReference>
<dbReference type="InterPro" id="IPR000082">
    <property type="entry name" value="SEA_dom"/>
</dbReference>
<proteinExistence type="inferred from homology"/>
<comment type="caution">
    <text evidence="17">The sequence shown here is derived from an EMBL/GenBank/DDBJ whole genome shotgun (WGS) entry which is preliminary data.</text>
</comment>
<keyword evidence="18" id="KW-1185">Reference proteome</keyword>
<dbReference type="GO" id="GO:0005886">
    <property type="term" value="C:plasma membrane"/>
    <property type="evidence" value="ECO:0007669"/>
    <property type="project" value="UniProtKB-SubCell"/>
</dbReference>
<dbReference type="SMART" id="SM00409">
    <property type="entry name" value="IG"/>
    <property type="match status" value="1"/>
</dbReference>
<dbReference type="GO" id="GO:0004930">
    <property type="term" value="F:G protein-coupled receptor activity"/>
    <property type="evidence" value="ECO:0007669"/>
    <property type="project" value="InterPro"/>
</dbReference>
<dbReference type="PROSITE" id="PS50221">
    <property type="entry name" value="GAIN_B"/>
    <property type="match status" value="1"/>
</dbReference>
<feature type="transmembrane region" description="Helical" evidence="12">
    <location>
        <begin position="1188"/>
        <end position="1210"/>
    </location>
</feature>
<dbReference type="InterPro" id="IPR013783">
    <property type="entry name" value="Ig-like_fold"/>
</dbReference>
<evidence type="ECO:0000256" key="10">
    <source>
        <dbReference type="ARBA" id="ARBA00023319"/>
    </source>
</evidence>
<evidence type="ECO:0000256" key="6">
    <source>
        <dbReference type="ARBA" id="ARBA00022989"/>
    </source>
</evidence>
<dbReference type="Pfam" id="PF00047">
    <property type="entry name" value="ig"/>
    <property type="match status" value="1"/>
</dbReference>
<evidence type="ECO:0000259" key="13">
    <source>
        <dbReference type="PROSITE" id="PS50024"/>
    </source>
</evidence>
<feature type="domain" description="GAIN-B" evidence="14">
    <location>
        <begin position="802"/>
        <end position="947"/>
    </location>
</feature>
<keyword evidence="5" id="KW-0732">Signal</keyword>
<evidence type="ECO:0000256" key="9">
    <source>
        <dbReference type="ARBA" id="ARBA00023180"/>
    </source>
</evidence>
<dbReference type="SMART" id="SM00303">
    <property type="entry name" value="GPS"/>
    <property type="match status" value="1"/>
</dbReference>
<dbReference type="InterPro" id="IPR032471">
    <property type="entry name" value="AGRL2-4_GAIN_subdom_A"/>
</dbReference>
<dbReference type="SUPFAM" id="SSF82671">
    <property type="entry name" value="SEA domain"/>
    <property type="match status" value="1"/>
</dbReference>
<evidence type="ECO:0000256" key="4">
    <source>
        <dbReference type="ARBA" id="ARBA00022692"/>
    </source>
</evidence>
<dbReference type="PROSITE" id="PS50835">
    <property type="entry name" value="IG_LIKE"/>
    <property type="match status" value="1"/>
</dbReference>
<organism evidence="17 18">
    <name type="scientific">Anguilla anguilla</name>
    <name type="common">European freshwater eel</name>
    <name type="synonym">Muraena anguilla</name>
    <dbReference type="NCBI Taxonomy" id="7936"/>
    <lineage>
        <taxon>Eukaryota</taxon>
        <taxon>Metazoa</taxon>
        <taxon>Chordata</taxon>
        <taxon>Craniata</taxon>
        <taxon>Vertebrata</taxon>
        <taxon>Euteleostomi</taxon>
        <taxon>Actinopterygii</taxon>
        <taxon>Neopterygii</taxon>
        <taxon>Teleostei</taxon>
        <taxon>Anguilliformes</taxon>
        <taxon>Anguillidae</taxon>
        <taxon>Anguilla</taxon>
    </lineage>
</organism>
<dbReference type="InterPro" id="IPR003599">
    <property type="entry name" value="Ig_sub"/>
</dbReference>
<keyword evidence="4 12" id="KW-0812">Transmembrane</keyword>
<feature type="compositionally biased region" description="Polar residues" evidence="11">
    <location>
        <begin position="211"/>
        <end position="220"/>
    </location>
</feature>
<dbReference type="InterPro" id="IPR017981">
    <property type="entry name" value="GPCR_2-like_7TM"/>
</dbReference>
<dbReference type="InterPro" id="IPR008078">
    <property type="entry name" value="GPCR_2_Ig-hepta-like_rcpt"/>
</dbReference>
<dbReference type="PANTHER" id="PTHR45813:SF4">
    <property type="entry name" value="ADHESION G PROTEIN-COUPLED RECEPTOR F5"/>
    <property type="match status" value="1"/>
</dbReference>
<dbReference type="Gene3D" id="2.60.40.10">
    <property type="entry name" value="Immunoglobulins"/>
    <property type="match status" value="1"/>
</dbReference>
<feature type="compositionally biased region" description="Low complexity" evidence="11">
    <location>
        <begin position="272"/>
        <end position="297"/>
    </location>
</feature>
<name>A0A9D3MCM4_ANGAN</name>
<feature type="compositionally biased region" description="Low complexity" evidence="11">
    <location>
        <begin position="200"/>
        <end position="210"/>
    </location>
</feature>
<dbReference type="Pfam" id="PF25387">
    <property type="entry name" value="ADGRF3_N"/>
    <property type="match status" value="1"/>
</dbReference>
<reference evidence="17" key="1">
    <citation type="submission" date="2021-01" db="EMBL/GenBank/DDBJ databases">
        <title>A chromosome-scale assembly of European eel, Anguilla anguilla.</title>
        <authorList>
            <person name="Henkel C."/>
            <person name="Jong-Raadsen S.A."/>
            <person name="Dufour S."/>
            <person name="Weltzien F.-A."/>
            <person name="Palstra A.P."/>
            <person name="Pelster B."/>
            <person name="Spaink H.P."/>
            <person name="Van Den Thillart G.E."/>
            <person name="Jansen H."/>
            <person name="Zahm M."/>
            <person name="Klopp C."/>
            <person name="Cedric C."/>
            <person name="Louis A."/>
            <person name="Berthelot C."/>
            <person name="Parey E."/>
            <person name="Roest Crollius H."/>
            <person name="Montfort J."/>
            <person name="Robinson-Rechavi M."/>
            <person name="Bucao C."/>
            <person name="Bouchez O."/>
            <person name="Gislard M."/>
            <person name="Lluch J."/>
            <person name="Milhes M."/>
            <person name="Lampietro C."/>
            <person name="Lopez Roques C."/>
            <person name="Donnadieu C."/>
            <person name="Braasch I."/>
            <person name="Desvignes T."/>
            <person name="Postlethwait J."/>
            <person name="Bobe J."/>
            <person name="Guiguen Y."/>
            <person name="Dirks R."/>
        </authorList>
    </citation>
    <scope>NUCLEOTIDE SEQUENCE</scope>
    <source>
        <strain evidence="17">Tag_6206</strain>
        <tissue evidence="17">Liver</tissue>
    </source>
</reference>
<evidence type="ECO:0000256" key="3">
    <source>
        <dbReference type="ARBA" id="ARBA00022475"/>
    </source>
</evidence>
<feature type="transmembrane region" description="Helical" evidence="12">
    <location>
        <begin position="1157"/>
        <end position="1182"/>
    </location>
</feature>
<dbReference type="Gene3D" id="3.30.70.960">
    <property type="entry name" value="SEA domain"/>
    <property type="match status" value="1"/>
</dbReference>
<evidence type="ECO:0000259" key="15">
    <source>
        <dbReference type="PROSITE" id="PS50261"/>
    </source>
</evidence>
<evidence type="ECO:0000256" key="11">
    <source>
        <dbReference type="SAM" id="MobiDB-lite"/>
    </source>
</evidence>
<dbReference type="InterPro" id="IPR000832">
    <property type="entry name" value="GPCR_2_secretin-like"/>
</dbReference>
<dbReference type="Proteomes" id="UP001044222">
    <property type="component" value="Unassembled WGS sequence"/>
</dbReference>
<evidence type="ECO:0000313" key="17">
    <source>
        <dbReference type="EMBL" id="KAG5846542.1"/>
    </source>
</evidence>
<evidence type="ECO:0000256" key="12">
    <source>
        <dbReference type="SAM" id="Phobius"/>
    </source>
</evidence>
<evidence type="ECO:0000256" key="1">
    <source>
        <dbReference type="ARBA" id="ARBA00004651"/>
    </source>
</evidence>
<feature type="domain" description="G-protein coupled receptors family 2 profile 2" evidence="15">
    <location>
        <begin position="953"/>
        <end position="1211"/>
    </location>
</feature>
<dbReference type="InterPro" id="IPR013151">
    <property type="entry name" value="Immunoglobulin_dom"/>
</dbReference>